<dbReference type="AlphaFoldDB" id="A0A0D3FNV2"/>
<keyword evidence="2" id="KW-0812">Transmembrane</keyword>
<proteinExistence type="predicted"/>
<feature type="compositionally biased region" description="Basic and acidic residues" evidence="1">
    <location>
        <begin position="1"/>
        <end position="15"/>
    </location>
</feature>
<name>A0A0D3FNV2_9ORYZ</name>
<reference evidence="3" key="2">
    <citation type="submission" date="2015-03" db="UniProtKB">
        <authorList>
            <consortium name="EnsemblPlants"/>
        </authorList>
    </citation>
    <scope>IDENTIFICATION</scope>
</reference>
<dbReference type="HOGENOM" id="CLU_2430649_0_0_1"/>
<evidence type="ECO:0000313" key="3">
    <source>
        <dbReference type="EnsemblPlants" id="OBART03G33570.1"/>
    </source>
</evidence>
<keyword evidence="4" id="KW-1185">Reference proteome</keyword>
<feature type="transmembrane region" description="Helical" evidence="2">
    <location>
        <begin position="57"/>
        <end position="80"/>
    </location>
</feature>
<organism evidence="3">
    <name type="scientific">Oryza barthii</name>
    <dbReference type="NCBI Taxonomy" id="65489"/>
    <lineage>
        <taxon>Eukaryota</taxon>
        <taxon>Viridiplantae</taxon>
        <taxon>Streptophyta</taxon>
        <taxon>Embryophyta</taxon>
        <taxon>Tracheophyta</taxon>
        <taxon>Spermatophyta</taxon>
        <taxon>Magnoliopsida</taxon>
        <taxon>Liliopsida</taxon>
        <taxon>Poales</taxon>
        <taxon>Poaceae</taxon>
        <taxon>BOP clade</taxon>
        <taxon>Oryzoideae</taxon>
        <taxon>Oryzeae</taxon>
        <taxon>Oryzinae</taxon>
        <taxon>Oryza</taxon>
    </lineage>
</organism>
<reference evidence="3" key="1">
    <citation type="journal article" date="2009" name="Rice">
        <title>De Novo Next Generation Sequencing of Plant Genomes.</title>
        <authorList>
            <person name="Rounsley S."/>
            <person name="Marri P.R."/>
            <person name="Yu Y."/>
            <person name="He R."/>
            <person name="Sisneros N."/>
            <person name="Goicoechea J.L."/>
            <person name="Lee S.J."/>
            <person name="Angelova A."/>
            <person name="Kudrna D."/>
            <person name="Luo M."/>
            <person name="Affourtit J."/>
            <person name="Desany B."/>
            <person name="Knight J."/>
            <person name="Niazi F."/>
            <person name="Egholm M."/>
            <person name="Wing R.A."/>
        </authorList>
    </citation>
    <scope>NUCLEOTIDE SEQUENCE [LARGE SCALE GENOMIC DNA]</scope>
    <source>
        <strain evidence="3">cv. IRGC 105608</strain>
    </source>
</reference>
<protein>
    <submittedName>
        <fullName evidence="3">Uncharacterized protein</fullName>
    </submittedName>
</protein>
<keyword evidence="2" id="KW-0472">Membrane</keyword>
<dbReference type="EnsemblPlants" id="OBART03G33570.1">
    <property type="protein sequence ID" value="OBART03G33570.1"/>
    <property type="gene ID" value="OBART03G33570"/>
</dbReference>
<feature type="region of interest" description="Disordered" evidence="1">
    <location>
        <begin position="1"/>
        <end position="24"/>
    </location>
</feature>
<evidence type="ECO:0000256" key="2">
    <source>
        <dbReference type="SAM" id="Phobius"/>
    </source>
</evidence>
<sequence length="91" mass="10258">MAVERNDVRSEDRRPQAVASDQASFPMTHGTHTLAVPLGTGCLFWMNFASLDWMHRLVLPTYLLLLAWHADAGMLHLLAFRASLEHKATKD</sequence>
<dbReference type="Proteomes" id="UP000026960">
    <property type="component" value="Chromosome 3"/>
</dbReference>
<keyword evidence="2" id="KW-1133">Transmembrane helix</keyword>
<dbReference type="Gramene" id="OBART03G33570.1">
    <property type="protein sequence ID" value="OBART03G33570.1"/>
    <property type="gene ID" value="OBART03G33570"/>
</dbReference>
<dbReference type="PaxDb" id="65489-OBART03G33570.1"/>
<evidence type="ECO:0000256" key="1">
    <source>
        <dbReference type="SAM" id="MobiDB-lite"/>
    </source>
</evidence>
<evidence type="ECO:0000313" key="4">
    <source>
        <dbReference type="Proteomes" id="UP000026960"/>
    </source>
</evidence>
<accession>A0A0D3FNV2</accession>